<gene>
    <name evidence="1" type="ORF">EAH73_15790</name>
</gene>
<evidence type="ECO:0000313" key="1">
    <source>
        <dbReference type="EMBL" id="TPG64624.1"/>
    </source>
</evidence>
<dbReference type="EMBL" id="RCYZ01000006">
    <property type="protein sequence ID" value="TPG64624.1"/>
    <property type="molecule type" value="Genomic_DNA"/>
</dbReference>
<accession>A0A502GRX8</accession>
<reference evidence="1 2" key="1">
    <citation type="journal article" date="2019" name="Environ. Microbiol.">
        <title>Species interactions and distinct microbial communities in high Arctic permafrost affected cryosols are associated with the CH4 and CO2 gas fluxes.</title>
        <authorList>
            <person name="Altshuler I."/>
            <person name="Hamel J."/>
            <person name="Turney S."/>
            <person name="Magnuson E."/>
            <person name="Levesque R."/>
            <person name="Greer C."/>
            <person name="Whyte L.G."/>
        </authorList>
    </citation>
    <scope>NUCLEOTIDE SEQUENCE [LARGE SCALE GENOMIC DNA]</scope>
    <source>
        <strain evidence="1 2">S9.2P</strain>
    </source>
</reference>
<dbReference type="AlphaFoldDB" id="A0A502GRX8"/>
<organism evidence="1 2">
    <name type="scientific">Hymenobacter nivis</name>
    <dbReference type="NCBI Taxonomy" id="1850093"/>
    <lineage>
        <taxon>Bacteria</taxon>
        <taxon>Pseudomonadati</taxon>
        <taxon>Bacteroidota</taxon>
        <taxon>Cytophagia</taxon>
        <taxon>Cytophagales</taxon>
        <taxon>Hymenobacteraceae</taxon>
        <taxon>Hymenobacter</taxon>
    </lineage>
</organism>
<sequence length="115" mass="12867">MIDQSKQAGFVVVDGSAKHNGKLLLTDDLLIERVKQLADGSPCLFLNLELYVAPRLSHPGFLKQLVQKLVILEPRQPIVFLLYSARVFSLFNAVYGQVLPQPQHTLDLVDNHSFA</sequence>
<dbReference type="Proteomes" id="UP000317646">
    <property type="component" value="Unassembled WGS sequence"/>
</dbReference>
<name>A0A502GRX8_9BACT</name>
<evidence type="ECO:0000313" key="2">
    <source>
        <dbReference type="Proteomes" id="UP000317646"/>
    </source>
</evidence>
<comment type="caution">
    <text evidence="1">The sequence shown here is derived from an EMBL/GenBank/DDBJ whole genome shotgun (WGS) entry which is preliminary data.</text>
</comment>
<protein>
    <submittedName>
        <fullName evidence="1">Uncharacterized protein</fullName>
    </submittedName>
</protein>
<keyword evidence="2" id="KW-1185">Reference proteome</keyword>
<proteinExistence type="predicted"/>